<proteinExistence type="predicted"/>
<comment type="caution">
    <text evidence="5">The sequence shown here is derived from an EMBL/GenBank/DDBJ whole genome shotgun (WGS) entry which is preliminary data.</text>
</comment>
<feature type="compositionally biased region" description="Basic and acidic residues" evidence="3">
    <location>
        <begin position="373"/>
        <end position="386"/>
    </location>
</feature>
<organism evidence="5 6">
    <name type="scientific">Erythroxylum novogranatense</name>
    <dbReference type="NCBI Taxonomy" id="1862640"/>
    <lineage>
        <taxon>Eukaryota</taxon>
        <taxon>Viridiplantae</taxon>
        <taxon>Streptophyta</taxon>
        <taxon>Embryophyta</taxon>
        <taxon>Tracheophyta</taxon>
        <taxon>Spermatophyta</taxon>
        <taxon>Magnoliopsida</taxon>
        <taxon>eudicotyledons</taxon>
        <taxon>Gunneridae</taxon>
        <taxon>Pentapetalae</taxon>
        <taxon>rosids</taxon>
        <taxon>fabids</taxon>
        <taxon>Malpighiales</taxon>
        <taxon>Erythroxylaceae</taxon>
        <taxon>Erythroxylum</taxon>
    </lineage>
</organism>
<dbReference type="EMBL" id="JAIWQS010000003">
    <property type="protein sequence ID" value="KAJ8770862.1"/>
    <property type="molecule type" value="Genomic_DNA"/>
</dbReference>
<dbReference type="Gene3D" id="1.20.920.10">
    <property type="entry name" value="Bromodomain-like"/>
    <property type="match status" value="1"/>
</dbReference>
<feature type="compositionally biased region" description="Basic and acidic residues" evidence="3">
    <location>
        <begin position="95"/>
        <end position="106"/>
    </location>
</feature>
<dbReference type="SUPFAM" id="SSF47370">
    <property type="entry name" value="Bromodomain"/>
    <property type="match status" value="1"/>
</dbReference>
<feature type="compositionally biased region" description="Basic and acidic residues" evidence="3">
    <location>
        <begin position="480"/>
        <end position="492"/>
    </location>
</feature>
<dbReference type="PROSITE" id="PS50014">
    <property type="entry name" value="BROMODOMAIN_2"/>
    <property type="match status" value="1"/>
</dbReference>
<evidence type="ECO:0000313" key="6">
    <source>
        <dbReference type="Proteomes" id="UP001159364"/>
    </source>
</evidence>
<dbReference type="InterPro" id="IPR001487">
    <property type="entry name" value="Bromodomain"/>
</dbReference>
<accession>A0AAV8TV61</accession>
<evidence type="ECO:0000256" key="3">
    <source>
        <dbReference type="SAM" id="MobiDB-lite"/>
    </source>
</evidence>
<feature type="compositionally biased region" description="Acidic residues" evidence="3">
    <location>
        <begin position="1"/>
        <end position="10"/>
    </location>
</feature>
<evidence type="ECO:0000313" key="5">
    <source>
        <dbReference type="EMBL" id="KAJ8770862.1"/>
    </source>
</evidence>
<name>A0AAV8TV61_9ROSI</name>
<evidence type="ECO:0000256" key="1">
    <source>
        <dbReference type="ARBA" id="ARBA00023117"/>
    </source>
</evidence>
<dbReference type="CDD" id="cd04369">
    <property type="entry name" value="Bromodomain"/>
    <property type="match status" value="1"/>
</dbReference>
<feature type="compositionally biased region" description="Basic residues" evidence="3">
    <location>
        <begin position="116"/>
        <end position="126"/>
    </location>
</feature>
<evidence type="ECO:0000259" key="4">
    <source>
        <dbReference type="PROSITE" id="PS50014"/>
    </source>
</evidence>
<dbReference type="AlphaFoldDB" id="A0AAV8TV61"/>
<feature type="domain" description="Bromo" evidence="4">
    <location>
        <begin position="166"/>
        <end position="237"/>
    </location>
</feature>
<keyword evidence="6" id="KW-1185">Reference proteome</keyword>
<reference evidence="5 6" key="1">
    <citation type="submission" date="2021-09" db="EMBL/GenBank/DDBJ databases">
        <title>Genomic insights and catalytic innovation underlie evolution of tropane alkaloids biosynthesis.</title>
        <authorList>
            <person name="Wang Y.-J."/>
            <person name="Tian T."/>
            <person name="Huang J.-P."/>
            <person name="Huang S.-X."/>
        </authorList>
    </citation>
    <scope>NUCLEOTIDE SEQUENCE [LARGE SCALE GENOMIC DNA]</scope>
    <source>
        <strain evidence="5">KIB-2018</strain>
        <tissue evidence="5">Leaf</tissue>
    </source>
</reference>
<feature type="compositionally biased region" description="Polar residues" evidence="3">
    <location>
        <begin position="15"/>
        <end position="26"/>
    </location>
</feature>
<dbReference type="SMART" id="SM00297">
    <property type="entry name" value="BROMO"/>
    <property type="match status" value="1"/>
</dbReference>
<dbReference type="Proteomes" id="UP001159364">
    <property type="component" value="Linkage Group LG03"/>
</dbReference>
<dbReference type="InterPro" id="IPR036427">
    <property type="entry name" value="Bromodomain-like_sf"/>
</dbReference>
<protein>
    <recommendedName>
        <fullName evidence="4">Bromo domain-containing protein</fullName>
    </recommendedName>
</protein>
<keyword evidence="1 2" id="KW-0103">Bromodomain</keyword>
<sequence>MIDAFGDELDDRSFNESNSTSQQQKPEATRPKEENDTATLEAVTKPEPEPDSVSPRSDPYWSHRDDDNDENEEMTMRPGQAGGVGDSNELGESVGESKREEKDKNSDVQSSASLTLKKKKRGRRTKSGGGVAVGSSSEEEPEVSPSTKRASAIKCEPLIKIIEIIRSHRLGSAFERRLRSQESERYKNLVRQHIDLQTVQHRLDKGVYSNAIHTFFRDLLLLFNNSIFFFRKNSPEHLAAVELRSLVLKQKAEKFPNLKPHKAVVRVETEPRTTQFAKPALVPCATRNNIRSQPESAVKKKEKKEKVVEETLKPKEKKIEAALVKVEENGSIKKKRTKERSRSGSSSGCRNLRASNKGNGEEMQHRYGGNELSSHDNFDMKVDKKSGYRRKRQGAASFLKRMKQNSSELTEKESDSSSSSSPSSEEEEERKDEGKGKEDKKKKRKKETDLVRKAVTRSSRGRGTREVGKSKRIGRPPKRQAQESGKRGRDVVDSEVGGGGRGSGRGRKKPRR</sequence>
<gene>
    <name evidence="5" type="ORF">K2173_021777</name>
</gene>
<dbReference type="PANTHER" id="PTHR37888:SF8">
    <property type="entry name" value="HISTONE-LYSINE N-METHYLTRANSFERASE, H3 LYSINE-79 SPECIFIC-LIKE"/>
    <property type="match status" value="1"/>
</dbReference>
<dbReference type="PANTHER" id="PTHR37888">
    <property type="entry name" value="DNA-BINDING BROMODOMAIN-CONTAINING PROTEIN"/>
    <property type="match status" value="1"/>
</dbReference>
<dbReference type="Pfam" id="PF00439">
    <property type="entry name" value="Bromodomain"/>
    <property type="match status" value="1"/>
</dbReference>
<feature type="region of interest" description="Disordered" evidence="3">
    <location>
        <begin position="1"/>
        <end position="149"/>
    </location>
</feature>
<feature type="region of interest" description="Disordered" evidence="3">
    <location>
        <begin position="331"/>
        <end position="512"/>
    </location>
</feature>
<evidence type="ECO:0000256" key="2">
    <source>
        <dbReference type="PROSITE-ProRule" id="PRU00035"/>
    </source>
</evidence>